<dbReference type="GO" id="GO:0003677">
    <property type="term" value="F:DNA binding"/>
    <property type="evidence" value="ECO:0007669"/>
    <property type="project" value="InterPro"/>
</dbReference>
<dbReference type="EMBL" id="CP017812">
    <property type="protein sequence ID" value="AOZ72930.1"/>
    <property type="molecule type" value="Genomic_DNA"/>
</dbReference>
<feature type="compositionally biased region" description="Low complexity" evidence="1">
    <location>
        <begin position="195"/>
        <end position="212"/>
    </location>
</feature>
<feature type="domain" description="Helix-hairpin-helix DNA-binding motif class 1" evidence="3">
    <location>
        <begin position="264"/>
        <end position="283"/>
    </location>
</feature>
<dbReference type="InterPro" id="IPR051675">
    <property type="entry name" value="Endo/Exo/Phosphatase_dom_1"/>
</dbReference>
<dbReference type="AlphaFoldDB" id="A0A1D9ML95"/>
<proteinExistence type="predicted"/>
<dbReference type="PANTHER" id="PTHR21180:SF32">
    <property type="entry name" value="ENDONUCLEASE_EXONUCLEASE_PHOSPHATASE FAMILY DOMAIN-CONTAINING PROTEIN 1"/>
    <property type="match status" value="1"/>
</dbReference>
<protein>
    <recommendedName>
        <fullName evidence="3">Helix-hairpin-helix DNA-binding motif class 1 domain-containing protein</fullName>
    </recommendedName>
</protein>
<gene>
    <name evidence="4" type="ORF">BK816_06185</name>
</gene>
<dbReference type="Gene3D" id="1.10.150.320">
    <property type="entry name" value="Photosystem II 12 kDa extrinsic protein"/>
    <property type="match status" value="1"/>
</dbReference>
<evidence type="ECO:0000256" key="2">
    <source>
        <dbReference type="SAM" id="Phobius"/>
    </source>
</evidence>
<name>A0A1D9ML95_9ACTO</name>
<feature type="region of interest" description="Disordered" evidence="1">
    <location>
        <begin position="185"/>
        <end position="232"/>
    </location>
</feature>
<keyword evidence="2" id="KW-0812">Transmembrane</keyword>
<sequence>MAYEKLNDLTKAIYRSGDFAQTNGEEPSFPLPPAFGSERSEWKISSRAAFGMALLLGLALWFFWPTIVSSQSNDLGYVVIASKEPEGNITKQKTHSAKQPDQGANQGGKVTENETVEEGTVIPKILVYVSGAVKNPGVYAIKPKGRIIDALKSAGGPKAEAELNAINLAAILEDGQQINFPTKEEVKTHDQHGPNGAESSISNSGSNSASSSLRGKGQGKTEGEKINLNEADEKTLTQLPGIGPAIAARIIKEREENGKYKNLEDLARVKGIGSSLINDLKDRVKW</sequence>
<evidence type="ECO:0000313" key="4">
    <source>
        <dbReference type="EMBL" id="AOZ72930.1"/>
    </source>
</evidence>
<dbReference type="Gene3D" id="3.10.560.10">
    <property type="entry name" value="Outer membrane lipoprotein wza domain like"/>
    <property type="match status" value="1"/>
</dbReference>
<dbReference type="STRING" id="1912795.BK816_06185"/>
<feature type="transmembrane region" description="Helical" evidence="2">
    <location>
        <begin position="48"/>
        <end position="64"/>
    </location>
</feature>
<organism evidence="4 5">
    <name type="scientific">Boudabousia tangfeifanii</name>
    <dbReference type="NCBI Taxonomy" id="1912795"/>
    <lineage>
        <taxon>Bacteria</taxon>
        <taxon>Bacillati</taxon>
        <taxon>Actinomycetota</taxon>
        <taxon>Actinomycetes</taxon>
        <taxon>Actinomycetales</taxon>
        <taxon>Actinomycetaceae</taxon>
        <taxon>Boudabousia</taxon>
    </lineage>
</organism>
<dbReference type="Pfam" id="PF10531">
    <property type="entry name" value="SLBB"/>
    <property type="match status" value="1"/>
</dbReference>
<dbReference type="Proteomes" id="UP000176288">
    <property type="component" value="Chromosome"/>
</dbReference>
<dbReference type="GO" id="GO:0015627">
    <property type="term" value="C:type II protein secretion system complex"/>
    <property type="evidence" value="ECO:0007669"/>
    <property type="project" value="TreeGrafter"/>
</dbReference>
<evidence type="ECO:0000259" key="3">
    <source>
        <dbReference type="SMART" id="SM00278"/>
    </source>
</evidence>
<dbReference type="GO" id="GO:0015628">
    <property type="term" value="P:protein secretion by the type II secretion system"/>
    <property type="evidence" value="ECO:0007669"/>
    <property type="project" value="TreeGrafter"/>
</dbReference>
<dbReference type="GO" id="GO:0006281">
    <property type="term" value="P:DNA repair"/>
    <property type="evidence" value="ECO:0007669"/>
    <property type="project" value="InterPro"/>
</dbReference>
<feature type="domain" description="Helix-hairpin-helix DNA-binding motif class 1" evidence="3">
    <location>
        <begin position="234"/>
        <end position="253"/>
    </location>
</feature>
<feature type="compositionally biased region" description="Basic and acidic residues" evidence="1">
    <location>
        <begin position="219"/>
        <end position="232"/>
    </location>
</feature>
<dbReference type="PANTHER" id="PTHR21180">
    <property type="entry name" value="ENDONUCLEASE/EXONUCLEASE/PHOSPHATASE FAMILY DOMAIN-CONTAINING PROTEIN 1"/>
    <property type="match status" value="1"/>
</dbReference>
<keyword evidence="2" id="KW-0472">Membrane</keyword>
<evidence type="ECO:0000313" key="5">
    <source>
        <dbReference type="Proteomes" id="UP000176288"/>
    </source>
</evidence>
<dbReference type="Pfam" id="PF12836">
    <property type="entry name" value="HHH_3"/>
    <property type="match status" value="1"/>
</dbReference>
<dbReference type="InterPro" id="IPR003583">
    <property type="entry name" value="Hlx-hairpin-Hlx_DNA-bd_motif"/>
</dbReference>
<evidence type="ECO:0000256" key="1">
    <source>
        <dbReference type="SAM" id="MobiDB-lite"/>
    </source>
</evidence>
<feature type="region of interest" description="Disordered" evidence="1">
    <location>
        <begin position="89"/>
        <end position="115"/>
    </location>
</feature>
<dbReference type="KEGG" id="avu:BK816_06185"/>
<dbReference type="InterPro" id="IPR019554">
    <property type="entry name" value="Soluble_ligand-bd"/>
</dbReference>
<keyword evidence="5" id="KW-1185">Reference proteome</keyword>
<keyword evidence="2" id="KW-1133">Transmembrane helix</keyword>
<dbReference type="InterPro" id="IPR010994">
    <property type="entry name" value="RuvA_2-like"/>
</dbReference>
<reference evidence="4 5" key="1">
    <citation type="submission" date="2016-10" db="EMBL/GenBank/DDBJ databases">
        <title>Actinomyces aegypiusis sp. nov., isolated from the Aegypius monachus in Qinghai Tibet Plateau China.</title>
        <authorList>
            <person name="Wang Y."/>
        </authorList>
    </citation>
    <scope>NUCLEOTIDE SEQUENCE [LARGE SCALE GENOMIC DNA]</scope>
    <source>
        <strain evidence="4 5">VUL4_3</strain>
    </source>
</reference>
<accession>A0A1D9ML95</accession>
<dbReference type="SUPFAM" id="SSF47781">
    <property type="entry name" value="RuvA domain 2-like"/>
    <property type="match status" value="1"/>
</dbReference>
<dbReference type="SMART" id="SM00278">
    <property type="entry name" value="HhH1"/>
    <property type="match status" value="2"/>
</dbReference>